<sequence>MENRNIAVIDQQAPSTMNNGSLLLNGDVMDRMMKIADVMSQGISTVPKHLQGKPSDCLAIVMQAARWGMDPYVVGQKTHVINGTLGYEAQLVSAVLTATGAIRGRFHYEYRGEKDLMECRVGAVISGEKDITWNEWLCVSEVTIKNSPLWKSNPRQQIGYLQVKYWARAYTPWAILGVYTPDELEERVEREINPTQRMTVDEITSETGILATAQESATNVDAVADDLRDRIDTASSVDQAKAIRADIESQKALLGTALYTELKNKAVKRYYLVDAKNKVEAAINSLPNPGDPEAEALFAKAESTLTSSRRHLGDELYDQFRITLDDMKPEYVG</sequence>
<dbReference type="EMBL" id="SDCR01000010">
    <property type="protein sequence ID" value="TCX72819.1"/>
    <property type="molecule type" value="Genomic_DNA"/>
</dbReference>
<gene>
    <name evidence="1" type="ORF">ETE60_15410</name>
</gene>
<dbReference type="InterPro" id="IPR018330">
    <property type="entry name" value="RecT_fam"/>
</dbReference>
<dbReference type="AlphaFoldDB" id="A0A483LHX7"/>
<dbReference type="GO" id="GO:0006259">
    <property type="term" value="P:DNA metabolic process"/>
    <property type="evidence" value="ECO:0007669"/>
    <property type="project" value="InterPro"/>
</dbReference>
<dbReference type="RefSeq" id="WP_042935999.1">
    <property type="nucleotide sequence ID" value="NZ_CABWWF010000008.1"/>
</dbReference>
<reference evidence="1" key="1">
    <citation type="submission" date="2019-01" db="EMBL/GenBank/DDBJ databases">
        <authorList>
            <person name="Lista F."/>
            <person name="Anselmo A."/>
        </authorList>
    </citation>
    <scope>NUCLEOTIDE SEQUENCE</scope>
    <source>
        <strain evidence="1">5S</strain>
    </source>
</reference>
<name>A0A483LHX7_KLEPN</name>
<comment type="caution">
    <text evidence="1">The sequence shown here is derived from an EMBL/GenBank/DDBJ whole genome shotgun (WGS) entry which is preliminary data.</text>
</comment>
<dbReference type="Pfam" id="PF03837">
    <property type="entry name" value="RecT"/>
    <property type="match status" value="1"/>
</dbReference>
<accession>A0A483LHX7</accession>
<evidence type="ECO:0000313" key="1">
    <source>
        <dbReference type="EMBL" id="TCX72819.1"/>
    </source>
</evidence>
<dbReference type="GO" id="GO:0003677">
    <property type="term" value="F:DNA binding"/>
    <property type="evidence" value="ECO:0007669"/>
    <property type="project" value="InterPro"/>
</dbReference>
<organism evidence="1">
    <name type="scientific">Klebsiella pneumoniae</name>
    <dbReference type="NCBI Taxonomy" id="573"/>
    <lineage>
        <taxon>Bacteria</taxon>
        <taxon>Pseudomonadati</taxon>
        <taxon>Pseudomonadota</taxon>
        <taxon>Gammaproteobacteria</taxon>
        <taxon>Enterobacterales</taxon>
        <taxon>Enterobacteriaceae</taxon>
        <taxon>Klebsiella/Raoultella group</taxon>
        <taxon>Klebsiella</taxon>
        <taxon>Klebsiella pneumoniae complex</taxon>
    </lineage>
</organism>
<protein>
    <submittedName>
        <fullName evidence="1">Enterohemolysin</fullName>
    </submittedName>
</protein>
<proteinExistence type="predicted"/>